<evidence type="ECO:0000256" key="2">
    <source>
        <dbReference type="SAM" id="SignalP"/>
    </source>
</evidence>
<dbReference type="InterPro" id="IPR003501">
    <property type="entry name" value="PTS_EIIB_2/3"/>
</dbReference>
<dbReference type="Gene3D" id="3.40.50.2300">
    <property type="match status" value="1"/>
</dbReference>
<evidence type="ECO:0000313" key="5">
    <source>
        <dbReference type="Proteomes" id="UP000256388"/>
    </source>
</evidence>
<proteinExistence type="predicted"/>
<dbReference type="GO" id="GO:0009401">
    <property type="term" value="P:phosphoenolpyruvate-dependent sugar phosphotransferase system"/>
    <property type="evidence" value="ECO:0007669"/>
    <property type="project" value="InterPro"/>
</dbReference>
<feature type="domain" description="Phosphotransferase system EIIB component type 2/3" evidence="3">
    <location>
        <begin position="6"/>
        <end position="85"/>
    </location>
</feature>
<evidence type="ECO:0000256" key="1">
    <source>
        <dbReference type="ARBA" id="ARBA00022679"/>
    </source>
</evidence>
<keyword evidence="5" id="KW-1185">Reference proteome</keyword>
<dbReference type="Proteomes" id="UP000256388">
    <property type="component" value="Unassembled WGS sequence"/>
</dbReference>
<dbReference type="RefSeq" id="WP_116225857.1">
    <property type="nucleotide sequence ID" value="NZ_AP018437.1"/>
</dbReference>
<reference evidence="4 5" key="1">
    <citation type="submission" date="2018-08" db="EMBL/GenBank/DDBJ databases">
        <title>Genomic Encyclopedia of Type Strains, Phase IV (KMG-IV): sequencing the most valuable type-strain genomes for metagenomic binning, comparative biology and taxonomic classification.</title>
        <authorList>
            <person name="Goeker M."/>
        </authorList>
    </citation>
    <scope>NUCLEOTIDE SEQUENCE [LARGE SCALE GENOMIC DNA]</scope>
    <source>
        <strain evidence="4 5">DSM 23923</strain>
    </source>
</reference>
<feature type="signal peptide" evidence="2">
    <location>
        <begin position="1"/>
        <end position="21"/>
    </location>
</feature>
<accession>A0A3E0A7E6</accession>
<name>A0A3E0A7E6_9CHLR</name>
<dbReference type="EMBL" id="QUMS01000004">
    <property type="protein sequence ID" value="REG06157.1"/>
    <property type="molecule type" value="Genomic_DNA"/>
</dbReference>
<dbReference type="OrthoDB" id="6505030at2"/>
<feature type="chain" id="PRO_5017572566" evidence="2">
    <location>
        <begin position="22"/>
        <end position="102"/>
    </location>
</feature>
<sequence length="102" mass="10972">MGRPAVILVMCGSSIATSNLAAVKLENEAKRRKVKVVTKKGKIADINMLVESMHPDVIVATAQTGVREDVRVFSGVPLISTVGQEKLYDDIFAYIAELGLGQ</sequence>
<dbReference type="SUPFAM" id="SSF52794">
    <property type="entry name" value="PTS system IIB component-like"/>
    <property type="match status" value="1"/>
</dbReference>
<evidence type="ECO:0000259" key="3">
    <source>
        <dbReference type="Pfam" id="PF02302"/>
    </source>
</evidence>
<dbReference type="GO" id="GO:0008982">
    <property type="term" value="F:protein-N(PI)-phosphohistidine-sugar phosphotransferase activity"/>
    <property type="evidence" value="ECO:0007669"/>
    <property type="project" value="InterPro"/>
</dbReference>
<dbReference type="AlphaFoldDB" id="A0A3E0A7E6"/>
<protein>
    <submittedName>
        <fullName evidence="4">PTS system galactitol-specific IIB component</fullName>
    </submittedName>
</protein>
<keyword evidence="1" id="KW-0808">Transferase</keyword>
<comment type="caution">
    <text evidence="4">The sequence shown here is derived from an EMBL/GenBank/DDBJ whole genome shotgun (WGS) entry which is preliminary data.</text>
</comment>
<evidence type="ECO:0000313" key="4">
    <source>
        <dbReference type="EMBL" id="REG06157.1"/>
    </source>
</evidence>
<keyword evidence="2" id="KW-0732">Signal</keyword>
<dbReference type="InterPro" id="IPR036095">
    <property type="entry name" value="PTS_EIIB-like_sf"/>
</dbReference>
<dbReference type="Pfam" id="PF02302">
    <property type="entry name" value="PTS_IIB"/>
    <property type="match status" value="1"/>
</dbReference>
<organism evidence="4 5">
    <name type="scientific">Pelolinea submarina</name>
    <dbReference type="NCBI Taxonomy" id="913107"/>
    <lineage>
        <taxon>Bacteria</taxon>
        <taxon>Bacillati</taxon>
        <taxon>Chloroflexota</taxon>
        <taxon>Anaerolineae</taxon>
        <taxon>Anaerolineales</taxon>
        <taxon>Anaerolineaceae</taxon>
        <taxon>Pelolinea</taxon>
    </lineage>
</organism>
<gene>
    <name evidence="4" type="ORF">DFR64_2589</name>
</gene>